<organism evidence="1 2">
    <name type="scientific">Rhodoplanes elegans</name>
    <dbReference type="NCBI Taxonomy" id="29408"/>
    <lineage>
        <taxon>Bacteria</taxon>
        <taxon>Pseudomonadati</taxon>
        <taxon>Pseudomonadota</taxon>
        <taxon>Alphaproteobacteria</taxon>
        <taxon>Hyphomicrobiales</taxon>
        <taxon>Nitrobacteraceae</taxon>
        <taxon>Rhodoplanes</taxon>
    </lineage>
</organism>
<dbReference type="RefSeq" id="WP_111356208.1">
    <property type="nucleotide sequence ID" value="NZ_NHSK01000077.1"/>
</dbReference>
<reference evidence="1 2" key="1">
    <citation type="submission" date="2017-07" db="EMBL/GenBank/DDBJ databases">
        <title>Draft Genome Sequences of Select Purple Nonsulfur Bacteria.</title>
        <authorList>
            <person name="Lasarre B."/>
            <person name="Mckinlay J.B."/>
        </authorList>
    </citation>
    <scope>NUCLEOTIDE SEQUENCE [LARGE SCALE GENOMIC DNA]</scope>
    <source>
        <strain evidence="1 2">DSM 11907</strain>
    </source>
</reference>
<evidence type="ECO:0000313" key="2">
    <source>
        <dbReference type="Proteomes" id="UP000248863"/>
    </source>
</evidence>
<evidence type="ECO:0000313" key="1">
    <source>
        <dbReference type="EMBL" id="RAI40521.1"/>
    </source>
</evidence>
<sequence length="165" mass="17618">MRTRSHAQRRATASSAVDGVPWPARVVDTITLMARAKQIGSAEHAAALRYRSAFERTYGGSSHLLDPDRTPSAPSSGSHSAARLAAGLLLNEADRALARVGGTVVVEMVVGRGYTIDDAAGSLFGRDEQGRTRKADRDHVGAWLKLSLRRLAKLWGSGRDQVATG</sequence>
<comment type="caution">
    <text evidence="1">The sequence shown here is derived from an EMBL/GenBank/DDBJ whole genome shotgun (WGS) entry which is preliminary data.</text>
</comment>
<name>A0A327KQ37_9BRAD</name>
<dbReference type="AlphaFoldDB" id="A0A327KQ37"/>
<accession>A0A327KQ37</accession>
<gene>
    <name evidence="1" type="ORF">CH338_05910</name>
</gene>
<proteinExistence type="predicted"/>
<protein>
    <submittedName>
        <fullName evidence="1">Uncharacterized protein</fullName>
    </submittedName>
</protein>
<dbReference type="Proteomes" id="UP000248863">
    <property type="component" value="Unassembled WGS sequence"/>
</dbReference>
<dbReference type="EMBL" id="NPEU01000039">
    <property type="protein sequence ID" value="RAI40521.1"/>
    <property type="molecule type" value="Genomic_DNA"/>
</dbReference>
<keyword evidence="2" id="KW-1185">Reference proteome</keyword>